<name>A0A845M941_9RHOB</name>
<protein>
    <submittedName>
        <fullName evidence="2">Cytochrome c</fullName>
    </submittedName>
</protein>
<dbReference type="InterPro" id="IPR015984">
    <property type="entry name" value="Cyt_c_prime_subgr"/>
</dbReference>
<dbReference type="AlphaFoldDB" id="A0A845M941"/>
<sequence length="157" mass="16017">MKKIRTMLMGLAATGALAGSALAESHGGELPMSVKARQSTMTLYAFNLGTLGAMAQEKIPYDAEAASAAAANLAALTSMNQGPMWAPGTSTEDLEGTRALPEIWTDMEGVIENAVALNEAAAAMEAAAGEGPDSLKAAMGPLGSACGDCHKAYREPD</sequence>
<dbReference type="Pfam" id="PF01322">
    <property type="entry name" value="Cytochrom_C_2"/>
    <property type="match status" value="1"/>
</dbReference>
<evidence type="ECO:0000313" key="3">
    <source>
        <dbReference type="Proteomes" id="UP000467322"/>
    </source>
</evidence>
<dbReference type="GO" id="GO:0020037">
    <property type="term" value="F:heme binding"/>
    <property type="evidence" value="ECO:0007669"/>
    <property type="project" value="InterPro"/>
</dbReference>
<dbReference type="PRINTS" id="PR00608">
    <property type="entry name" value="CYTCHROMECII"/>
</dbReference>
<dbReference type="Gene3D" id="1.20.120.10">
    <property type="entry name" value="Cytochrome c/b562"/>
    <property type="match status" value="1"/>
</dbReference>
<evidence type="ECO:0000313" key="2">
    <source>
        <dbReference type="EMBL" id="MZR13324.1"/>
    </source>
</evidence>
<keyword evidence="1" id="KW-0732">Signal</keyword>
<dbReference type="PROSITE" id="PS51009">
    <property type="entry name" value="CYTCII"/>
    <property type="match status" value="1"/>
</dbReference>
<dbReference type="GO" id="GO:0009055">
    <property type="term" value="F:electron transfer activity"/>
    <property type="evidence" value="ECO:0007669"/>
    <property type="project" value="InterPro"/>
</dbReference>
<dbReference type="SUPFAM" id="SSF47175">
    <property type="entry name" value="Cytochromes"/>
    <property type="match status" value="1"/>
</dbReference>
<dbReference type="GO" id="GO:0022900">
    <property type="term" value="P:electron transport chain"/>
    <property type="evidence" value="ECO:0007669"/>
    <property type="project" value="InterPro"/>
</dbReference>
<gene>
    <name evidence="2" type="ORF">GQE99_09860</name>
</gene>
<organism evidence="2 3">
    <name type="scientific">Maritimibacter harenae</name>
    <dbReference type="NCBI Taxonomy" id="2606218"/>
    <lineage>
        <taxon>Bacteria</taxon>
        <taxon>Pseudomonadati</taxon>
        <taxon>Pseudomonadota</taxon>
        <taxon>Alphaproteobacteria</taxon>
        <taxon>Rhodobacterales</taxon>
        <taxon>Roseobacteraceae</taxon>
        <taxon>Maritimibacter</taxon>
    </lineage>
</organism>
<evidence type="ECO:0000256" key="1">
    <source>
        <dbReference type="SAM" id="SignalP"/>
    </source>
</evidence>
<feature type="signal peptide" evidence="1">
    <location>
        <begin position="1"/>
        <end position="23"/>
    </location>
</feature>
<dbReference type="InterPro" id="IPR002321">
    <property type="entry name" value="Cyt_c_II"/>
</dbReference>
<dbReference type="InterPro" id="IPR010980">
    <property type="entry name" value="Cyt_c/b562"/>
</dbReference>
<feature type="chain" id="PRO_5032623680" evidence="1">
    <location>
        <begin position="24"/>
        <end position="157"/>
    </location>
</feature>
<accession>A0A845M941</accession>
<dbReference type="GO" id="GO:0005506">
    <property type="term" value="F:iron ion binding"/>
    <property type="evidence" value="ECO:0007669"/>
    <property type="project" value="InterPro"/>
</dbReference>
<dbReference type="RefSeq" id="WP_161351420.1">
    <property type="nucleotide sequence ID" value="NZ_WTUX01000011.1"/>
</dbReference>
<dbReference type="Proteomes" id="UP000467322">
    <property type="component" value="Unassembled WGS sequence"/>
</dbReference>
<reference evidence="2 3" key="1">
    <citation type="submission" date="2019-12" db="EMBL/GenBank/DDBJ databases">
        <title>Maritimibacter sp. nov. sp. isolated from sea sand.</title>
        <authorList>
            <person name="Kim J."/>
            <person name="Jeong S.E."/>
            <person name="Jung H.S."/>
            <person name="Jeon C.O."/>
        </authorList>
    </citation>
    <scope>NUCLEOTIDE SEQUENCE [LARGE SCALE GENOMIC DNA]</scope>
    <source>
        <strain evidence="2 3">DP07</strain>
    </source>
</reference>
<comment type="caution">
    <text evidence="2">The sequence shown here is derived from an EMBL/GenBank/DDBJ whole genome shotgun (WGS) entry which is preliminary data.</text>
</comment>
<dbReference type="EMBL" id="WTUX01000011">
    <property type="protein sequence ID" value="MZR13324.1"/>
    <property type="molecule type" value="Genomic_DNA"/>
</dbReference>
<keyword evidence="3" id="KW-1185">Reference proteome</keyword>
<proteinExistence type="predicted"/>